<reference evidence="1 2" key="1">
    <citation type="journal article" date="2009" name="Nature">
        <title>The Sorghum bicolor genome and the diversification of grasses.</title>
        <authorList>
            <person name="Paterson A.H."/>
            <person name="Bowers J.E."/>
            <person name="Bruggmann R."/>
            <person name="Dubchak I."/>
            <person name="Grimwood J."/>
            <person name="Gundlach H."/>
            <person name="Haberer G."/>
            <person name="Hellsten U."/>
            <person name="Mitros T."/>
            <person name="Poliakov A."/>
            <person name="Schmutz J."/>
            <person name="Spannagl M."/>
            <person name="Tang H."/>
            <person name="Wang X."/>
            <person name="Wicker T."/>
            <person name="Bharti A.K."/>
            <person name="Chapman J."/>
            <person name="Feltus F.A."/>
            <person name="Gowik U."/>
            <person name="Grigoriev I.V."/>
            <person name="Lyons E."/>
            <person name="Maher C.A."/>
            <person name="Martis M."/>
            <person name="Narechania A."/>
            <person name="Otillar R.P."/>
            <person name="Penning B.W."/>
            <person name="Salamov A.A."/>
            <person name="Wang Y."/>
            <person name="Zhang L."/>
            <person name="Carpita N.C."/>
            <person name="Freeling M."/>
            <person name="Gingle A.R."/>
            <person name="Hash C.T."/>
            <person name="Keller B."/>
            <person name="Klein P."/>
            <person name="Kresovich S."/>
            <person name="McCann M.C."/>
            <person name="Ming R."/>
            <person name="Peterson D.G."/>
            <person name="Mehboob-ur-Rahman"/>
            <person name="Ware D."/>
            <person name="Westhoff P."/>
            <person name="Mayer K.F."/>
            <person name="Messing J."/>
            <person name="Rokhsar D.S."/>
        </authorList>
    </citation>
    <scope>NUCLEOTIDE SEQUENCE [LARGE SCALE GENOMIC DNA]</scope>
    <source>
        <strain evidence="2">cv. BTx623</strain>
    </source>
</reference>
<reference evidence="1" key="2">
    <citation type="submission" date="2017-02" db="EMBL/GenBank/DDBJ databases">
        <title>WGS assembly of Sorghum bicolor.</title>
        <authorList>
            <person name="Paterson A."/>
            <person name="Mullet J."/>
            <person name="Bowers J."/>
            <person name="Bruggmann R."/>
            <person name="Dubchak I."/>
            <person name="Grimwood J."/>
            <person name="Gundlach H."/>
            <person name="Haberer G."/>
            <person name="Hellsten U."/>
            <person name="Mitros T."/>
            <person name="Poliakov A."/>
            <person name="Schmutz J."/>
            <person name="Spannagl M."/>
            <person name="Tang H."/>
            <person name="Wang X."/>
            <person name="Wicker T."/>
            <person name="Bharti A."/>
            <person name="Chapman J."/>
            <person name="Feltus F."/>
            <person name="Gowik U."/>
            <person name="Grigoriev I."/>
            <person name="Lyons E."/>
            <person name="Maher C."/>
            <person name="Martis M."/>
            <person name="Narechania A."/>
            <person name="Otillar R."/>
            <person name="Penning B."/>
            <person name="Salamov A."/>
            <person name="Wang Y."/>
            <person name="Zhang L."/>
            <person name="Carpita N."/>
            <person name="Freeling M."/>
            <person name="Gingle A."/>
            <person name="Hash C."/>
            <person name="Keller B."/>
            <person name="Klein P."/>
            <person name="Kresovich S."/>
            <person name="Mccann M."/>
            <person name="Ming R."/>
            <person name="Peterson D."/>
            <person name="Rahman M."/>
            <person name="Ware D."/>
            <person name="Westhoff P."/>
            <person name="Mayer K."/>
            <person name="Messing J."/>
            <person name="Sims D."/>
            <person name="Jenkins J."/>
            <person name="Shu S."/>
            <person name="Rokhsar D."/>
        </authorList>
    </citation>
    <scope>NUCLEOTIDE SEQUENCE</scope>
</reference>
<dbReference type="Proteomes" id="UP000000768">
    <property type="component" value="Chromosome 3"/>
</dbReference>
<organism evidence="1 2">
    <name type="scientific">Sorghum bicolor</name>
    <name type="common">Sorghum</name>
    <name type="synonym">Sorghum vulgare</name>
    <dbReference type="NCBI Taxonomy" id="4558"/>
    <lineage>
        <taxon>Eukaryota</taxon>
        <taxon>Viridiplantae</taxon>
        <taxon>Streptophyta</taxon>
        <taxon>Embryophyta</taxon>
        <taxon>Tracheophyta</taxon>
        <taxon>Spermatophyta</taxon>
        <taxon>Magnoliopsida</taxon>
        <taxon>Liliopsida</taxon>
        <taxon>Poales</taxon>
        <taxon>Poaceae</taxon>
        <taxon>PACMAD clade</taxon>
        <taxon>Panicoideae</taxon>
        <taxon>Andropogonodae</taxon>
        <taxon>Andropogoneae</taxon>
        <taxon>Sorghinae</taxon>
        <taxon>Sorghum</taxon>
    </lineage>
</organism>
<dbReference type="EMBL" id="CM000762">
    <property type="protein sequence ID" value="OQU88073.1"/>
    <property type="molecule type" value="Genomic_DNA"/>
</dbReference>
<accession>A0A1W0W143</accession>
<dbReference type="AlphaFoldDB" id="A0A1W0W143"/>
<gene>
    <name evidence="1" type="ORF">SORBI_3003G394701</name>
</gene>
<dbReference type="Gramene" id="OQU88073">
    <property type="protein sequence ID" value="OQU88073"/>
    <property type="gene ID" value="SORBI_3003G394701"/>
</dbReference>
<keyword evidence="2" id="KW-1185">Reference proteome</keyword>
<sequence>MNGFYKHPMHKDNACQEKPNASLISLGYCLQGQESYIFSRQMRNMERQGVKLHSSNMTTTRTTT</sequence>
<dbReference type="EMBL" id="CM000762">
    <property type="protein sequence ID" value="OQU88072.1"/>
    <property type="molecule type" value="Genomic_DNA"/>
</dbReference>
<evidence type="ECO:0000313" key="2">
    <source>
        <dbReference type="Proteomes" id="UP000000768"/>
    </source>
</evidence>
<evidence type="ECO:0000313" key="1">
    <source>
        <dbReference type="EMBL" id="OQU88073.1"/>
    </source>
</evidence>
<proteinExistence type="predicted"/>
<protein>
    <submittedName>
        <fullName evidence="1">Uncharacterized protein</fullName>
    </submittedName>
</protein>
<reference evidence="2" key="3">
    <citation type="journal article" date="2018" name="Plant J.">
        <title>The Sorghum bicolor reference genome: improved assembly, gene annotations, a transcriptome atlas, and signatures of genome organization.</title>
        <authorList>
            <person name="McCormick R.F."/>
            <person name="Truong S.K."/>
            <person name="Sreedasyam A."/>
            <person name="Jenkins J."/>
            <person name="Shu S."/>
            <person name="Sims D."/>
            <person name="Kennedy M."/>
            <person name="Amirebrahimi M."/>
            <person name="Weers B.D."/>
            <person name="McKinley B."/>
            <person name="Mattison A."/>
            <person name="Morishige D.T."/>
            <person name="Grimwood J."/>
            <person name="Schmutz J."/>
            <person name="Mullet J.E."/>
        </authorList>
    </citation>
    <scope>NUCLEOTIDE SEQUENCE [LARGE SCALE GENOMIC DNA]</scope>
    <source>
        <strain evidence="2">cv. BTx623</strain>
    </source>
</reference>
<dbReference type="Gramene" id="OQU88072">
    <property type="protein sequence ID" value="OQU88072"/>
    <property type="gene ID" value="SORBI_3003G394701"/>
</dbReference>
<dbReference type="InParanoid" id="A0A1W0W143"/>
<name>A0A1W0W143_SORBI</name>